<dbReference type="EMBL" id="VOIH02000011">
    <property type="protein sequence ID" value="KAF3433506.1"/>
    <property type="molecule type" value="Genomic_DNA"/>
</dbReference>
<dbReference type="PANTHER" id="PTHR46148:SF60">
    <property type="entry name" value="CHROMO DOMAIN-CONTAINING PROTEIN"/>
    <property type="match status" value="1"/>
</dbReference>
<keyword evidence="3" id="KW-1185">Reference proteome</keyword>
<comment type="caution">
    <text evidence="2">The sequence shown here is derived from an EMBL/GenBank/DDBJ whole genome shotgun (WGS) entry which is preliminary data.</text>
</comment>
<dbReference type="InterPro" id="IPR056924">
    <property type="entry name" value="SH3_Tf2-1"/>
</dbReference>
<dbReference type="Proteomes" id="UP000796880">
    <property type="component" value="Unassembled WGS sequence"/>
</dbReference>
<evidence type="ECO:0000313" key="3">
    <source>
        <dbReference type="Proteomes" id="UP000796880"/>
    </source>
</evidence>
<dbReference type="AlphaFoldDB" id="A0A8K0DN36"/>
<dbReference type="OrthoDB" id="1939135at2759"/>
<gene>
    <name evidence="2" type="ORF">FNV43_RR24608</name>
</gene>
<evidence type="ECO:0000313" key="2">
    <source>
        <dbReference type="EMBL" id="KAF3433506.1"/>
    </source>
</evidence>
<evidence type="ECO:0000259" key="1">
    <source>
        <dbReference type="Pfam" id="PF24626"/>
    </source>
</evidence>
<protein>
    <recommendedName>
        <fullName evidence="1">Tf2-1-like SH3-like domain-containing protein</fullName>
    </recommendedName>
</protein>
<dbReference type="Pfam" id="PF24626">
    <property type="entry name" value="SH3_Tf2-1"/>
    <property type="match status" value="1"/>
</dbReference>
<proteinExistence type="predicted"/>
<sequence>MDIDLVPNQYSYILSTLTIQPSIVDNIKEGQVSDSVLSKIKNKVIQEKRLEFNFAGGGILKFGIRLCVPNVKEILMEAHCTYDLLDREVGLAVRSTYNFMFEVGEKMFLMVASLKGVTRFGLKGKLSPCYIRPFKILERIGALAYRLALPPNLASIHGIFYVSMLYKYIHNPSHVIEYEPLEVFENFMYMEKPMKILNKKDQINGVIASYKLVDRCVGLSGTSSTYAIPLKVESSSLSKKVSSLPYLTVKMYDFGLFTNFAALNWKHLKGPYHSVGHYVNQLGHYERPAEHCATLQYSCGILFVKVTGREFQGLEGGDLSPHLSVEEASYSDTIACVLKHENYGFRQVAPNVFTEKLVKALHLLVKELFSSQHHKSSILYDRSTLWNHEIPLNPALFDEISAKLDTFQPIKR</sequence>
<accession>A0A8K0DN36</accession>
<dbReference type="PANTHER" id="PTHR46148">
    <property type="entry name" value="CHROMO DOMAIN-CONTAINING PROTEIN"/>
    <property type="match status" value="1"/>
</dbReference>
<name>A0A8K0DN36_9ROSA</name>
<feature type="domain" description="Tf2-1-like SH3-like" evidence="1">
    <location>
        <begin position="104"/>
        <end position="168"/>
    </location>
</feature>
<organism evidence="2 3">
    <name type="scientific">Rhamnella rubrinervis</name>
    <dbReference type="NCBI Taxonomy" id="2594499"/>
    <lineage>
        <taxon>Eukaryota</taxon>
        <taxon>Viridiplantae</taxon>
        <taxon>Streptophyta</taxon>
        <taxon>Embryophyta</taxon>
        <taxon>Tracheophyta</taxon>
        <taxon>Spermatophyta</taxon>
        <taxon>Magnoliopsida</taxon>
        <taxon>eudicotyledons</taxon>
        <taxon>Gunneridae</taxon>
        <taxon>Pentapetalae</taxon>
        <taxon>rosids</taxon>
        <taxon>fabids</taxon>
        <taxon>Rosales</taxon>
        <taxon>Rhamnaceae</taxon>
        <taxon>rhamnoid group</taxon>
        <taxon>Rhamneae</taxon>
        <taxon>Rhamnella</taxon>
    </lineage>
</organism>
<reference evidence="2" key="1">
    <citation type="submission" date="2020-03" db="EMBL/GenBank/DDBJ databases">
        <title>A high-quality chromosome-level genome assembly of a woody plant with both climbing and erect habits, Rhamnella rubrinervis.</title>
        <authorList>
            <person name="Lu Z."/>
            <person name="Yang Y."/>
            <person name="Zhu X."/>
            <person name="Sun Y."/>
        </authorList>
    </citation>
    <scope>NUCLEOTIDE SEQUENCE</scope>
    <source>
        <strain evidence="2">BYM</strain>
        <tissue evidence="2">Leaf</tissue>
    </source>
</reference>